<proteinExistence type="predicted"/>
<name>A0A1Z5KQB1_FISSO</name>
<evidence type="ECO:0000256" key="2">
    <source>
        <dbReference type="SAM" id="Phobius"/>
    </source>
</evidence>
<feature type="compositionally biased region" description="Low complexity" evidence="1">
    <location>
        <begin position="79"/>
        <end position="91"/>
    </location>
</feature>
<keyword evidence="2" id="KW-0472">Membrane</keyword>
<dbReference type="PANTHER" id="PTHR38909">
    <property type="entry name" value="G PROTEIN GAMMA DOMAIN-CONTAINING PROTEIN"/>
    <property type="match status" value="1"/>
</dbReference>
<keyword evidence="2" id="KW-1133">Transmembrane helix</keyword>
<feature type="compositionally biased region" description="Low complexity" evidence="1">
    <location>
        <begin position="245"/>
        <end position="271"/>
    </location>
</feature>
<dbReference type="InterPro" id="IPR036034">
    <property type="entry name" value="PDZ_sf"/>
</dbReference>
<keyword evidence="5" id="KW-1185">Reference proteome</keyword>
<feature type="region of interest" description="Disordered" evidence="1">
    <location>
        <begin position="445"/>
        <end position="466"/>
    </location>
</feature>
<dbReference type="Gene3D" id="2.30.42.10">
    <property type="match status" value="1"/>
</dbReference>
<feature type="transmembrane region" description="Helical" evidence="2">
    <location>
        <begin position="470"/>
        <end position="493"/>
    </location>
</feature>
<dbReference type="AlphaFoldDB" id="A0A1Z5KQB1"/>
<dbReference type="PANTHER" id="PTHR38909:SF1">
    <property type="entry name" value="G PROTEIN GAMMA DOMAIN-CONTAINING PROTEIN"/>
    <property type="match status" value="1"/>
</dbReference>
<feature type="region of interest" description="Disordered" evidence="1">
    <location>
        <begin position="54"/>
        <end position="102"/>
    </location>
</feature>
<sequence>MRNLYALFFILLRQLAAQTSDAPTSPVNDTSVFVNGTVPSSPQSNVTVNNTIPLFNETTPSSENTNITTGETNSTSNQTAPSAPVASNATTPSPPTPSVVLPEPTAVTTVAVRENIEMIEIRFKGVKALKEEEVIIWETLTEEWMLQFYEKVMTTSDQPLFNFRTFVVLENQTTYIVDDVPHTEIIYSQFVAFEAYPWSNTAVFYARYPFTLFDANTQYGQRLRSGLNWKDLELPVEVPLMPGETRAPTMSPTATPTAQPSGQPSMSPSLVPSIAPSIAPSAIRSSAPSGVGSPSPTARVIAPVAPPAGSVMNETLRGLQLTLRNAGELVEIEEWEKATADWFTNFFVGVPGPGPLRRLQVSNVENVSTQISFVSNNVTVDDTNKSINTITYDQALTYVAGEGTLSSEAYATLPFEDNVGNTEYGNILKTFSNMEQVDVPLTIPIVPEQEGGGNGEEPGEPENYDDGMSAGGIVGILFALLIVALALAAFVGFNRRKRQREKGNEAHELSTNSELPEDQFGDVEQDLPEQPVISKVASLEKGQSYGLQSVATDDYDYDKAYVSRDQMIRSVNSATSGSSLVYDFNKLEEDSVMSAPDSVFTGKIGAEAVMAYENKHRIRSASSSVSSRGSSSVRANQTTRLFGSVARNEQVLDVIAPAGKLGLIIDTPNEGPPVVYAIKDSSILGDKVCVDDRLIAIDDIDVRNMTAIEVSKLISSRNAQPERKLTLLRKKRVHSQL</sequence>
<feature type="chain" id="PRO_5012170582" description="PDZ domain-containing protein" evidence="3">
    <location>
        <begin position="18"/>
        <end position="737"/>
    </location>
</feature>
<organism evidence="4 5">
    <name type="scientific">Fistulifera solaris</name>
    <name type="common">Oleaginous diatom</name>
    <dbReference type="NCBI Taxonomy" id="1519565"/>
    <lineage>
        <taxon>Eukaryota</taxon>
        <taxon>Sar</taxon>
        <taxon>Stramenopiles</taxon>
        <taxon>Ochrophyta</taxon>
        <taxon>Bacillariophyta</taxon>
        <taxon>Bacillariophyceae</taxon>
        <taxon>Bacillariophycidae</taxon>
        <taxon>Naviculales</taxon>
        <taxon>Naviculaceae</taxon>
        <taxon>Fistulifera</taxon>
    </lineage>
</organism>
<evidence type="ECO:0000256" key="3">
    <source>
        <dbReference type="SAM" id="SignalP"/>
    </source>
</evidence>
<dbReference type="InParanoid" id="A0A1Z5KQB1"/>
<dbReference type="EMBL" id="BDSP01000274">
    <property type="protein sequence ID" value="GAX28500.1"/>
    <property type="molecule type" value="Genomic_DNA"/>
</dbReference>
<feature type="region of interest" description="Disordered" evidence="1">
    <location>
        <begin position="500"/>
        <end position="519"/>
    </location>
</feature>
<dbReference type="SUPFAM" id="SSF50156">
    <property type="entry name" value="PDZ domain-like"/>
    <property type="match status" value="1"/>
</dbReference>
<feature type="compositionally biased region" description="Polar residues" evidence="1">
    <location>
        <begin position="54"/>
        <end position="78"/>
    </location>
</feature>
<reference evidence="4 5" key="1">
    <citation type="journal article" date="2015" name="Plant Cell">
        <title>Oil accumulation by the oleaginous diatom Fistulifera solaris as revealed by the genome and transcriptome.</title>
        <authorList>
            <person name="Tanaka T."/>
            <person name="Maeda Y."/>
            <person name="Veluchamy A."/>
            <person name="Tanaka M."/>
            <person name="Abida H."/>
            <person name="Marechal E."/>
            <person name="Bowler C."/>
            <person name="Muto M."/>
            <person name="Sunaga Y."/>
            <person name="Tanaka M."/>
            <person name="Yoshino T."/>
            <person name="Taniguchi T."/>
            <person name="Fukuda Y."/>
            <person name="Nemoto M."/>
            <person name="Matsumoto M."/>
            <person name="Wong P.S."/>
            <person name="Aburatani S."/>
            <person name="Fujibuchi W."/>
        </authorList>
    </citation>
    <scope>NUCLEOTIDE SEQUENCE [LARGE SCALE GENOMIC DNA]</scope>
    <source>
        <strain evidence="4 5">JPCC DA0580</strain>
    </source>
</reference>
<keyword evidence="3" id="KW-0732">Signal</keyword>
<dbReference type="Proteomes" id="UP000198406">
    <property type="component" value="Unassembled WGS sequence"/>
</dbReference>
<keyword evidence="2" id="KW-0812">Transmembrane</keyword>
<protein>
    <recommendedName>
        <fullName evidence="6">PDZ domain-containing protein</fullName>
    </recommendedName>
</protein>
<dbReference type="OrthoDB" id="75502at2759"/>
<evidence type="ECO:0000313" key="4">
    <source>
        <dbReference type="EMBL" id="GAX28500.1"/>
    </source>
</evidence>
<feature type="signal peptide" evidence="3">
    <location>
        <begin position="1"/>
        <end position="17"/>
    </location>
</feature>
<evidence type="ECO:0000256" key="1">
    <source>
        <dbReference type="SAM" id="MobiDB-lite"/>
    </source>
</evidence>
<evidence type="ECO:0000313" key="5">
    <source>
        <dbReference type="Proteomes" id="UP000198406"/>
    </source>
</evidence>
<comment type="caution">
    <text evidence="4">The sequence shown here is derived from an EMBL/GenBank/DDBJ whole genome shotgun (WGS) entry which is preliminary data.</text>
</comment>
<evidence type="ECO:0008006" key="6">
    <source>
        <dbReference type="Google" id="ProtNLM"/>
    </source>
</evidence>
<gene>
    <name evidence="4" type="ORF">FisN_38Hh006</name>
</gene>
<accession>A0A1Z5KQB1</accession>
<feature type="region of interest" description="Disordered" evidence="1">
    <location>
        <begin position="242"/>
        <end position="271"/>
    </location>
</feature>